<dbReference type="OrthoDB" id="1551450at2"/>
<reference evidence="1 2" key="1">
    <citation type="journal article" date="2016" name="Genome Announc.">
        <title>Complete Genome Sequence of Methylobacterium populi P-1M, Isolated from Pink-Pigmented Household Biofilm.</title>
        <authorList>
            <person name="Morohoshi T."/>
            <person name="Ikeda T."/>
        </authorList>
    </citation>
    <scope>NUCLEOTIDE SEQUENCE [LARGE SCALE GENOMIC DNA]</scope>
    <source>
        <strain evidence="1 2">P-1M</strain>
    </source>
</reference>
<organism evidence="1 2">
    <name type="scientific">Methylorubrum populi</name>
    <dbReference type="NCBI Taxonomy" id="223967"/>
    <lineage>
        <taxon>Bacteria</taxon>
        <taxon>Pseudomonadati</taxon>
        <taxon>Pseudomonadota</taxon>
        <taxon>Alphaproteobacteria</taxon>
        <taxon>Hyphomicrobiales</taxon>
        <taxon>Methylobacteriaceae</taxon>
        <taxon>Methylorubrum</taxon>
    </lineage>
</organism>
<dbReference type="Gene3D" id="1.25.40.20">
    <property type="entry name" value="Ankyrin repeat-containing domain"/>
    <property type="match status" value="1"/>
</dbReference>
<evidence type="ECO:0000313" key="2">
    <source>
        <dbReference type="Proteomes" id="UP000218288"/>
    </source>
</evidence>
<gene>
    <name evidence="1" type="ORF">MPPM_1935</name>
</gene>
<dbReference type="SUPFAM" id="SSF48403">
    <property type="entry name" value="Ankyrin repeat"/>
    <property type="match status" value="1"/>
</dbReference>
<dbReference type="AlphaFoldDB" id="A0A160PGD9"/>
<proteinExistence type="predicted"/>
<dbReference type="InterPro" id="IPR036770">
    <property type="entry name" value="Ankyrin_rpt-contain_sf"/>
</dbReference>
<dbReference type="EMBL" id="AP014809">
    <property type="protein sequence ID" value="BAU90540.1"/>
    <property type="molecule type" value="Genomic_DNA"/>
</dbReference>
<protein>
    <submittedName>
        <fullName evidence="1">Uncharacterized protein</fullName>
    </submittedName>
</protein>
<accession>A0A160PGD9</accession>
<sequence>MSVVWDGITARQVLHEDHAARRHALADAAKGYDWTRVLSLLEADQSLANTTRPDGESLYAPLHQAAHGNAPQEVCEALIRLGAWRTLENARGERAVDVAERLGHDRLAAILQPVRLSRVPFGVLRKIQEHFHTVIRGRADDLVRDGRLRLPEIAHLLETRIDAEPAWFAVPGMYGGFAYRLAADGANARLVAESWCRVVEGSGQRHEITSAGARLVDEGFV</sequence>
<dbReference type="Proteomes" id="UP000218288">
    <property type="component" value="Chromosome"/>
</dbReference>
<name>A0A160PGD9_9HYPH</name>
<evidence type="ECO:0000313" key="1">
    <source>
        <dbReference type="EMBL" id="BAU90540.1"/>
    </source>
</evidence>